<evidence type="ECO:0000256" key="9">
    <source>
        <dbReference type="PROSITE-ProRule" id="PRU10125"/>
    </source>
</evidence>
<feature type="active site" description="Proton acceptor" evidence="8">
    <location>
        <position position="191"/>
    </location>
</feature>
<dbReference type="NCBIfam" id="TIGR00652">
    <property type="entry name" value="DapF"/>
    <property type="match status" value="1"/>
</dbReference>
<gene>
    <name evidence="10" type="primary">DAPF</name>
    <name evidence="8" type="synonym">dapF</name>
    <name evidence="10" type="ordered locus">WS2150</name>
</gene>
<dbReference type="PANTHER" id="PTHR31689">
    <property type="entry name" value="DIAMINOPIMELATE EPIMERASE, CHLOROPLASTIC"/>
    <property type="match status" value="1"/>
</dbReference>
<feature type="active site" evidence="9">
    <location>
        <position position="69"/>
    </location>
</feature>
<comment type="catalytic activity">
    <reaction evidence="7 8">
        <text>(2S,6S)-2,6-diaminopimelate = meso-2,6-diaminopimelate</text>
        <dbReference type="Rhea" id="RHEA:15393"/>
        <dbReference type="ChEBI" id="CHEBI:57609"/>
        <dbReference type="ChEBI" id="CHEBI:57791"/>
        <dbReference type="EC" id="5.1.1.7"/>
    </reaction>
</comment>
<comment type="function">
    <text evidence="8">Catalyzes the stereoinversion of LL-2,6-diaminopimelate (L,L-DAP) to meso-diaminopimelate (meso-DAP), a precursor of L-lysine and an essential component of the bacterial peptidoglycan.</text>
</comment>
<dbReference type="EC" id="5.1.1.7" evidence="3 8"/>
<dbReference type="AlphaFoldDB" id="Q7M7Q4"/>
<feature type="active site" description="Proton donor" evidence="8">
    <location>
        <position position="69"/>
    </location>
</feature>
<evidence type="ECO:0000256" key="3">
    <source>
        <dbReference type="ARBA" id="ARBA00013080"/>
    </source>
</evidence>
<dbReference type="UniPathway" id="UPA00034">
    <property type="reaction ID" value="UER00025"/>
</dbReference>
<keyword evidence="4 8" id="KW-0028">Amino-acid biosynthesis</keyword>
<keyword evidence="8" id="KW-0963">Cytoplasm</keyword>
<evidence type="ECO:0000256" key="7">
    <source>
        <dbReference type="ARBA" id="ARBA00051712"/>
    </source>
</evidence>
<evidence type="ECO:0000256" key="4">
    <source>
        <dbReference type="ARBA" id="ARBA00022605"/>
    </source>
</evidence>
<dbReference type="Gene3D" id="3.10.310.10">
    <property type="entry name" value="Diaminopimelate Epimerase, Chain A, domain 1"/>
    <property type="match status" value="2"/>
</dbReference>
<comment type="subunit">
    <text evidence="8">Homodimer.</text>
</comment>
<evidence type="ECO:0000256" key="5">
    <source>
        <dbReference type="ARBA" id="ARBA00023154"/>
    </source>
</evidence>
<dbReference type="PANTHER" id="PTHR31689:SF0">
    <property type="entry name" value="DIAMINOPIMELATE EPIMERASE"/>
    <property type="match status" value="1"/>
</dbReference>
<dbReference type="InterPro" id="IPR001653">
    <property type="entry name" value="DAP_epimerase_DapF"/>
</dbReference>
<feature type="site" description="Could be important to modulate the pK values of the two catalytic cysteine residues" evidence="8">
    <location>
        <position position="181"/>
    </location>
</feature>
<feature type="binding site" evidence="8">
    <location>
        <begin position="70"/>
        <end position="71"/>
    </location>
    <ligand>
        <name>substrate</name>
    </ligand>
</feature>
<comment type="caution">
    <text evidence="8">Lacks conserved residue(s) required for the propagation of feature annotation.</text>
</comment>
<organism evidence="10 11">
    <name type="scientific">Wolinella succinogenes (strain ATCC 29543 / DSM 1740 / CCUG 13145 / JCM 31913 / LMG 7466 / NCTC 11488 / FDC 602W)</name>
    <name type="common">Vibrio succinogenes</name>
    <dbReference type="NCBI Taxonomy" id="273121"/>
    <lineage>
        <taxon>Bacteria</taxon>
        <taxon>Pseudomonadati</taxon>
        <taxon>Campylobacterota</taxon>
        <taxon>Epsilonproteobacteria</taxon>
        <taxon>Campylobacterales</taxon>
        <taxon>Helicobacteraceae</taxon>
        <taxon>Wolinella</taxon>
    </lineage>
</organism>
<keyword evidence="5 8" id="KW-0457">Lysine biosynthesis</keyword>
<feature type="binding site" evidence="8">
    <location>
        <position position="164"/>
    </location>
    <ligand>
        <name>substrate</name>
    </ligand>
</feature>
<evidence type="ECO:0000313" key="10">
    <source>
        <dbReference type="EMBL" id="CAE11144.1"/>
    </source>
</evidence>
<dbReference type="EMBL" id="BX571662">
    <property type="protein sequence ID" value="CAE11144.1"/>
    <property type="molecule type" value="Genomic_DNA"/>
</dbReference>
<accession>Q7M7Q4</accession>
<comment type="pathway">
    <text evidence="1 8">Amino-acid biosynthesis; L-lysine biosynthesis via DAP pathway; DL-2,6-diaminopimelate from LL-2,6-diaminopimelate: step 1/1.</text>
</comment>
<dbReference type="eggNOG" id="COG0253">
    <property type="taxonomic scope" value="Bacteria"/>
</dbReference>
<proteinExistence type="inferred from homology"/>
<evidence type="ECO:0000256" key="2">
    <source>
        <dbReference type="ARBA" id="ARBA00010219"/>
    </source>
</evidence>
<protein>
    <recommendedName>
        <fullName evidence="3 8">Diaminopimelate epimerase</fullName>
        <shortName evidence="8">DAP epimerase</shortName>
        <ecNumber evidence="3 8">5.1.1.7</ecNumber>
    </recommendedName>
    <alternativeName>
        <fullName evidence="8">PLP-independent amino acid racemase</fullName>
    </alternativeName>
</protein>
<dbReference type="GO" id="GO:0005829">
    <property type="term" value="C:cytosol"/>
    <property type="evidence" value="ECO:0007669"/>
    <property type="project" value="TreeGrafter"/>
</dbReference>
<dbReference type="RefSeq" id="WP_011139926.1">
    <property type="nucleotide sequence ID" value="NC_005090.1"/>
</dbReference>
<dbReference type="GO" id="GO:0008837">
    <property type="term" value="F:diaminopimelate epimerase activity"/>
    <property type="evidence" value="ECO:0007669"/>
    <property type="project" value="UniProtKB-UniRule"/>
</dbReference>
<dbReference type="KEGG" id="wsu:WS2150"/>
<feature type="binding site" evidence="8">
    <location>
        <begin position="181"/>
        <end position="182"/>
    </location>
    <ligand>
        <name>substrate</name>
    </ligand>
</feature>
<dbReference type="Pfam" id="PF01678">
    <property type="entry name" value="DAP_epimerase"/>
    <property type="match status" value="1"/>
</dbReference>
<evidence type="ECO:0000256" key="8">
    <source>
        <dbReference type="HAMAP-Rule" id="MF_00197"/>
    </source>
</evidence>
<reference evidence="10 11" key="1">
    <citation type="journal article" date="2003" name="Proc. Natl. Acad. Sci. U.S.A.">
        <title>Complete genome sequence and analysis of Wolinella succinogenes.</title>
        <authorList>
            <person name="Baar C."/>
            <person name="Eppinger M."/>
            <person name="Raddatz G."/>
            <person name="Simon JM."/>
            <person name="Lanz C."/>
            <person name="Klimmek O."/>
            <person name="Nandakumar R."/>
            <person name="Gross R."/>
            <person name="Rosinus A."/>
            <person name="Keller H."/>
            <person name="Jagtap P."/>
            <person name="Linke B."/>
            <person name="Meyer F."/>
            <person name="Lederer H."/>
            <person name="Schuster S.C."/>
        </authorList>
    </citation>
    <scope>NUCLEOTIDE SEQUENCE [LARGE SCALE GENOMIC DNA]</scope>
    <source>
        <strain evidence="11">ATCC 29543 / DSM 1740 / CCUG 13145 / JCM 31913 / LMG 7466 / NCTC 11488 / FDC 602W</strain>
    </source>
</reference>
<dbReference type="STRING" id="273121.WS2150"/>
<dbReference type="InterPro" id="IPR018510">
    <property type="entry name" value="DAP_epimerase_AS"/>
</dbReference>
<comment type="subcellular location">
    <subcellularLocation>
        <location evidence="8">Cytoplasm</location>
    </subcellularLocation>
</comment>
<sequence length="255" mass="28075">MYSAKYCASGNDFILFHALKKSDRSALAQILCDRHRGIGADGLIVLLPHSLFHFEWEFYNSDGSGADMCGNGARAAALYAYHQGLAPKEQRFLTGAGPISATVEDKEVEIELTEASILQKEIERAGHTWWLIDTGVPHLVSFAAQGIDLDSAELSKLRWEFNANVNLAKLTPDGIALRTFERGVEAETLACGTGMAATFWRAKEEGWVKESATLIPASQERLSLRIDKSKIFFKGKVNKVCDTITSLESLNFSTN</sequence>
<dbReference type="HOGENOM" id="CLU_053306_3_2_7"/>
<feature type="site" description="Could be important to modulate the pK values of the two catalytic cysteine residues" evidence="8">
    <location>
        <position position="138"/>
    </location>
</feature>
<dbReference type="HAMAP" id="MF_00197">
    <property type="entry name" value="DAP_epimerase"/>
    <property type="match status" value="1"/>
</dbReference>
<evidence type="ECO:0000256" key="6">
    <source>
        <dbReference type="ARBA" id="ARBA00023235"/>
    </source>
</evidence>
<feature type="binding site" evidence="8">
    <location>
        <position position="11"/>
    </location>
    <ligand>
        <name>substrate</name>
    </ligand>
</feature>
<dbReference type="SUPFAM" id="SSF54506">
    <property type="entry name" value="Diaminopimelate epimerase-like"/>
    <property type="match status" value="2"/>
</dbReference>
<dbReference type="Proteomes" id="UP000000422">
    <property type="component" value="Chromosome"/>
</dbReference>
<keyword evidence="11" id="KW-1185">Reference proteome</keyword>
<evidence type="ECO:0000256" key="1">
    <source>
        <dbReference type="ARBA" id="ARBA00005196"/>
    </source>
</evidence>
<dbReference type="GO" id="GO:0009089">
    <property type="term" value="P:lysine biosynthetic process via diaminopimelate"/>
    <property type="evidence" value="ECO:0007669"/>
    <property type="project" value="UniProtKB-UniRule"/>
</dbReference>
<feature type="binding site" evidence="8">
    <location>
        <begin position="192"/>
        <end position="193"/>
    </location>
    <ligand>
        <name>substrate</name>
    </ligand>
</feature>
<dbReference type="PROSITE" id="PS01326">
    <property type="entry name" value="DAP_EPIMERASE"/>
    <property type="match status" value="1"/>
</dbReference>
<name>Q7M7Q4_WOLSU</name>
<keyword evidence="6 8" id="KW-0413">Isomerase</keyword>
<evidence type="ECO:0000313" key="11">
    <source>
        <dbReference type="Proteomes" id="UP000000422"/>
    </source>
</evidence>
<feature type="binding site" evidence="8">
    <location>
        <position position="60"/>
    </location>
    <ligand>
        <name>substrate</name>
    </ligand>
</feature>
<comment type="similarity">
    <text evidence="2 8">Belongs to the diaminopimelate epimerase family.</text>
</comment>